<keyword evidence="3" id="KW-0472">Membrane</keyword>
<evidence type="ECO:0000256" key="2">
    <source>
        <dbReference type="ARBA" id="ARBA00022448"/>
    </source>
</evidence>
<keyword evidence="3" id="KW-0812">Transmembrane</keyword>
<feature type="transmembrane region" description="Helical" evidence="3">
    <location>
        <begin position="12"/>
        <end position="30"/>
    </location>
</feature>
<reference evidence="5" key="2">
    <citation type="submission" date="2024-01" db="EMBL/GenBank/DDBJ databases">
        <title>Draft genome sequence of Lactobacillus amylovorus strain TKL145.</title>
        <authorList>
            <person name="Tohno M."/>
            <person name="Tanizawa Y."/>
        </authorList>
    </citation>
    <scope>NUCLEOTIDE SEQUENCE [LARGE SCALE GENOMIC DNA]</scope>
    <source>
        <strain evidence="5">TKL145</strain>
    </source>
</reference>
<comment type="caution">
    <text evidence="4">The sequence shown here is derived from an EMBL/GenBank/DDBJ whole genome shotgun (WGS) entry which is preliminary data.</text>
</comment>
<dbReference type="PANTHER" id="PTHR42810:SF4">
    <property type="entry name" value="URIC ACID TRANSPORTER UACT"/>
    <property type="match status" value="1"/>
</dbReference>
<dbReference type="PANTHER" id="PTHR42810">
    <property type="entry name" value="PURINE PERMEASE C1399.01C-RELATED"/>
    <property type="match status" value="1"/>
</dbReference>
<dbReference type="EMBL" id="BAAAAK010000023">
    <property type="protein sequence ID" value="GAA0043226.1"/>
    <property type="molecule type" value="Genomic_DNA"/>
</dbReference>
<evidence type="ECO:0008006" key="6">
    <source>
        <dbReference type="Google" id="ProtNLM"/>
    </source>
</evidence>
<evidence type="ECO:0000256" key="3">
    <source>
        <dbReference type="SAM" id="Phobius"/>
    </source>
</evidence>
<reference evidence="4 5" key="1">
    <citation type="journal article" date="2024" name="Int. J. Syst. Evol. Microbiol.">
        <title>Proposal of Lactobacillus amylovorus subsp. animalis subsp. nov. and an emended description of Lactobacillus amylovorus.</title>
        <authorList>
            <person name="Yamane K."/>
            <person name="Tanizawa Y."/>
            <person name="Kobayashi H."/>
            <person name="Kamizono T."/>
            <person name="Kojima Y."/>
            <person name="Takagi H."/>
            <person name="Tohno M."/>
        </authorList>
    </citation>
    <scope>NUCLEOTIDE SEQUENCE [LARGE SCALE GENOMIC DNA]</scope>
    <source>
        <strain evidence="4 5">TKL145</strain>
    </source>
</reference>
<keyword evidence="2" id="KW-0813">Transport</keyword>
<feature type="transmembrane region" description="Helical" evidence="3">
    <location>
        <begin position="42"/>
        <end position="62"/>
    </location>
</feature>
<evidence type="ECO:0000313" key="5">
    <source>
        <dbReference type="Proteomes" id="UP001437574"/>
    </source>
</evidence>
<sequence length="69" mass="7347">MLIKVDFNDNNNILIVALSIGLGLGVTVYPQIFQAFPQTVQLFLGNGIVVASLSATSLNLILKGRSSVE</sequence>
<evidence type="ECO:0000313" key="4">
    <source>
        <dbReference type="EMBL" id="GAA0043226.1"/>
    </source>
</evidence>
<comment type="similarity">
    <text evidence="1">Belongs to the nucleobase:cation symporter-2 (NCS2) (TC 2.A.40) family.</text>
</comment>
<gene>
    <name evidence="4" type="ORF">LATKL145_16380</name>
</gene>
<proteinExistence type="inferred from homology"/>
<dbReference type="AlphaFoldDB" id="A0ABC9VSX3"/>
<organism evidence="4 5">
    <name type="scientific">Lactobacillus amylovorus subsp. animalium</name>
    <dbReference type="NCBI Taxonomy" id="3378536"/>
    <lineage>
        <taxon>Bacteria</taxon>
        <taxon>Bacillati</taxon>
        <taxon>Bacillota</taxon>
        <taxon>Bacilli</taxon>
        <taxon>Lactobacillales</taxon>
        <taxon>Lactobacillaceae</taxon>
        <taxon>Lactobacillus</taxon>
    </lineage>
</organism>
<keyword evidence="3" id="KW-1133">Transmembrane helix</keyword>
<evidence type="ECO:0000256" key="1">
    <source>
        <dbReference type="ARBA" id="ARBA00008821"/>
    </source>
</evidence>
<name>A0ABC9VSX3_LACAM</name>
<dbReference type="Proteomes" id="UP001437574">
    <property type="component" value="Unassembled WGS sequence"/>
</dbReference>
<protein>
    <recommendedName>
        <fullName evidence="6">Xanthine permease</fullName>
    </recommendedName>
</protein>
<accession>A0ABC9VSX3</accession>